<dbReference type="Gene3D" id="1.20.58.480">
    <property type="match status" value="1"/>
</dbReference>
<dbReference type="PANTHER" id="PTHR28657:SF5">
    <property type="entry name" value="INDOLEAMINE 2,3-DIOXYGENASE"/>
    <property type="match status" value="1"/>
</dbReference>
<dbReference type="PANTHER" id="PTHR28657">
    <property type="entry name" value="INDOLEAMINE 2,3-DIOXYGENASE"/>
    <property type="match status" value="1"/>
</dbReference>
<accession>A0AB34IGR7</accession>
<dbReference type="InterPro" id="IPR037217">
    <property type="entry name" value="Trp/Indoleamine_2_3_dOase-like"/>
</dbReference>
<feature type="binding site" description="proximal binding residue" evidence="4">
    <location>
        <position position="546"/>
    </location>
    <ligand>
        <name>heme b</name>
        <dbReference type="ChEBI" id="CHEBI:60344"/>
    </ligand>
    <ligandPart>
        <name>Fe</name>
        <dbReference type="ChEBI" id="CHEBI:18248"/>
    </ligandPart>
</feature>
<dbReference type="EMBL" id="JBGBPQ010000028">
    <property type="protein sequence ID" value="KAL1496745.1"/>
    <property type="molecule type" value="Genomic_DNA"/>
</dbReference>
<feature type="compositionally biased region" description="Low complexity" evidence="5">
    <location>
        <begin position="116"/>
        <end position="132"/>
    </location>
</feature>
<evidence type="ECO:0000256" key="3">
    <source>
        <dbReference type="ARBA" id="ARBA00023004"/>
    </source>
</evidence>
<dbReference type="InterPro" id="IPR001199">
    <property type="entry name" value="Cyt_B5-like_heme/steroid-bd"/>
</dbReference>
<dbReference type="Gene3D" id="3.10.120.10">
    <property type="entry name" value="Cytochrome b5-like heme/steroid binding domain"/>
    <property type="match status" value="1"/>
</dbReference>
<evidence type="ECO:0000256" key="5">
    <source>
        <dbReference type="SAM" id="MobiDB-lite"/>
    </source>
</evidence>
<comment type="caution">
    <text evidence="7">The sequence shown here is derived from an EMBL/GenBank/DDBJ whole genome shotgun (WGS) entry which is preliminary data.</text>
</comment>
<evidence type="ECO:0000256" key="4">
    <source>
        <dbReference type="PIRSR" id="PIRSR600898-1"/>
    </source>
</evidence>
<protein>
    <recommendedName>
        <fullName evidence="6">Cytochrome b5 heme-binding domain-containing protein</fullName>
    </recommendedName>
</protein>
<comment type="similarity">
    <text evidence="1">Belongs to the indoleamine 2,3-dioxygenase family.</text>
</comment>
<keyword evidence="2 4" id="KW-0479">Metal-binding</keyword>
<feature type="region of interest" description="Disordered" evidence="5">
    <location>
        <begin position="814"/>
        <end position="888"/>
    </location>
</feature>
<evidence type="ECO:0000259" key="6">
    <source>
        <dbReference type="PROSITE" id="PS50255"/>
    </source>
</evidence>
<dbReference type="Proteomes" id="UP001515480">
    <property type="component" value="Unassembled WGS sequence"/>
</dbReference>
<gene>
    <name evidence="7" type="ORF">AB1Y20_014336</name>
</gene>
<dbReference type="GO" id="GO:0016702">
    <property type="term" value="F:oxidoreductase activity, acting on single donors with incorporation of molecular oxygen, incorporation of two atoms of oxygen"/>
    <property type="evidence" value="ECO:0007669"/>
    <property type="project" value="UniProtKB-ARBA"/>
</dbReference>
<proteinExistence type="inferred from homology"/>
<evidence type="ECO:0000256" key="2">
    <source>
        <dbReference type="ARBA" id="ARBA00022723"/>
    </source>
</evidence>
<feature type="region of interest" description="Disordered" evidence="5">
    <location>
        <begin position="726"/>
        <end position="758"/>
    </location>
</feature>
<reference evidence="7 8" key="1">
    <citation type="journal article" date="2024" name="Science">
        <title>Giant polyketide synthase enzymes in the biosynthesis of giant marine polyether toxins.</title>
        <authorList>
            <person name="Fallon T.R."/>
            <person name="Shende V.V."/>
            <person name="Wierzbicki I.H."/>
            <person name="Pendleton A.L."/>
            <person name="Watervoot N.F."/>
            <person name="Auber R.P."/>
            <person name="Gonzalez D.J."/>
            <person name="Wisecaver J.H."/>
            <person name="Moore B.S."/>
        </authorList>
    </citation>
    <scope>NUCLEOTIDE SEQUENCE [LARGE SCALE GENOMIC DNA]</scope>
    <source>
        <strain evidence="7 8">12B1</strain>
    </source>
</reference>
<dbReference type="AlphaFoldDB" id="A0AB34IGR7"/>
<dbReference type="SUPFAM" id="SSF55856">
    <property type="entry name" value="Cytochrome b5-like heme/steroid binding domain"/>
    <property type="match status" value="1"/>
</dbReference>
<dbReference type="GO" id="GO:0020037">
    <property type="term" value="F:heme binding"/>
    <property type="evidence" value="ECO:0007669"/>
    <property type="project" value="InterPro"/>
</dbReference>
<name>A0AB34IGR7_PRYPA</name>
<dbReference type="SUPFAM" id="SSF140959">
    <property type="entry name" value="Indolic compounds 2,3-dioxygenase-like"/>
    <property type="match status" value="2"/>
</dbReference>
<dbReference type="InterPro" id="IPR000898">
    <property type="entry name" value="Indolamine_dOase"/>
</dbReference>
<sequence length="1176" mass="129329">MPSSDPPDLELPAAAAAPIAPLKPLVRTVTPEELSSHASAHSLWLAIDGLVYDLTKFHHPGGNDRLLEWAGRDATRAFRAIPHSRVAHAHMRSTFVGNLVGEDVAAAEGEPSPSAAAAAAAGKAKPRSSAAPVGQKTVVHGRHLKAGSVHRIAREGEHLWSTRCRGFLPVRDPLARLPQPYSFLVELVSLLPTALRDGTFRSLVEEHLDRFDAVEQALYSEGSVDVLERVHSLYGYVGKGYVYGTAEADGAQLVPKFLSAGWLLVSDKLGRQPTIDYADCVLCNWERVDRSVGMVPENLRILNRFTGLLDEEWFLKTHIIIESEASGVVSAIYDGVIAVKAQNVSKLMAILARLEQGMSHLARDCLGIMFERQGDDAFLCDPDLFFHRFRPFITTWTAIFEGQFDREQAVQLRKLQEQLRSIDTLIRDAPTGLPDLKGHREFLVSSIAALQKRKKLCGPSGAMSAILPLCDAFLGVAMSSAEFGAILAEFEEYMPTEHCRLLQYIRRHPVREFVNSCVAQRDTQAESLVDHYNAVVRNVLDFRWRHLSYIEQYVLRPSGMYHARGTGGSPASSYLTQHIEDTEAAFIVLSERADDGKKLTEERRSGEVESALRSNWQEEAHGLWAVSESTGFLTSRPPLTCAALPKAWASLGRLVLKLPAACVPPASFRRLVAESEPTFPTSCEDLVNDDMLELGRSLLAHIIVGWNSCGAGHALRAPLLSPTVRSRHHPADGAAALPAIPGSPSPPNGLTSPARRGSGDLASQLAALTIVEEDEPPPSLTAMFAELSERLNRAPRFGVTDWILYNWALAASPPEPPATPPPELATPSAPTPVPLVPSTLPPPPPTAHSSAPPSHASSPMSPRRRAADAPRTPEVARRQSGSSGEEEELLSALEEVVVETHPSMRTMERVHPWLRFLCLDEEDWFCRLHATLAGESSHLVAALNKCYEAQVVGEQVRALQMLEQAIELLVKVHYVAGIPFNAANTMASPAVVRDVKPAALMQRLHRFLPHSDELGLPPNVLRALRVYCATGIDQSCLLHILGVAQGGHELQRFRHWQQGVDSDLPRPHREYLFSCLMRTSMKALVERAVGFKKLTVSELGRLELAYNSCIDMLMRYFTRRIELVQAIFGDDALAEEWEVERGLIQDARLKLLDGRREMVAAQSELVAGIKSPQLSF</sequence>
<feature type="compositionally biased region" description="Low complexity" evidence="5">
    <location>
        <begin position="847"/>
        <end position="861"/>
    </location>
</feature>
<feature type="compositionally biased region" description="Pro residues" evidence="5">
    <location>
        <begin position="814"/>
        <end position="846"/>
    </location>
</feature>
<keyword evidence="8" id="KW-1185">Reference proteome</keyword>
<dbReference type="Pfam" id="PF01231">
    <property type="entry name" value="IDO"/>
    <property type="match status" value="1"/>
</dbReference>
<keyword evidence="3 4" id="KW-0408">Iron</keyword>
<dbReference type="SMART" id="SM01117">
    <property type="entry name" value="Cyt-b5"/>
    <property type="match status" value="1"/>
</dbReference>
<feature type="region of interest" description="Disordered" evidence="5">
    <location>
        <begin position="116"/>
        <end position="135"/>
    </location>
</feature>
<dbReference type="PROSITE" id="PS50255">
    <property type="entry name" value="CYTOCHROME_B5_2"/>
    <property type="match status" value="1"/>
</dbReference>
<evidence type="ECO:0000256" key="1">
    <source>
        <dbReference type="ARBA" id="ARBA00007119"/>
    </source>
</evidence>
<dbReference type="InterPro" id="IPR036400">
    <property type="entry name" value="Cyt_B5-like_heme/steroid_sf"/>
</dbReference>
<keyword evidence="4" id="KW-0349">Heme</keyword>
<dbReference type="GO" id="GO:0046872">
    <property type="term" value="F:metal ion binding"/>
    <property type="evidence" value="ECO:0007669"/>
    <property type="project" value="UniProtKB-KW"/>
</dbReference>
<organism evidence="7 8">
    <name type="scientific">Prymnesium parvum</name>
    <name type="common">Toxic golden alga</name>
    <dbReference type="NCBI Taxonomy" id="97485"/>
    <lineage>
        <taxon>Eukaryota</taxon>
        <taxon>Haptista</taxon>
        <taxon>Haptophyta</taxon>
        <taxon>Prymnesiophyceae</taxon>
        <taxon>Prymnesiales</taxon>
        <taxon>Prymnesiaceae</taxon>
        <taxon>Prymnesium</taxon>
    </lineage>
</organism>
<dbReference type="GO" id="GO:0019441">
    <property type="term" value="P:L-tryptophan catabolic process to kynurenine"/>
    <property type="evidence" value="ECO:0007669"/>
    <property type="project" value="InterPro"/>
</dbReference>
<evidence type="ECO:0000313" key="8">
    <source>
        <dbReference type="Proteomes" id="UP001515480"/>
    </source>
</evidence>
<feature type="domain" description="Cytochrome b5 heme-binding" evidence="6">
    <location>
        <begin position="26"/>
        <end position="100"/>
    </location>
</feature>
<evidence type="ECO:0000313" key="7">
    <source>
        <dbReference type="EMBL" id="KAL1496745.1"/>
    </source>
</evidence>
<dbReference type="Pfam" id="PF00173">
    <property type="entry name" value="Cyt-b5"/>
    <property type="match status" value="1"/>
</dbReference>